<sequence>MQLTFFFFSIIFLKEKIENVTPKRTNMPKKSNVKKRKLAFTHTKIGGQPLSTRVAFNYSTQNQSCTSSTSQAINDNQCLGSDTPAALEIPVDLASGCENTSTNRKMRQITAWQLLRPKLRKAYFETVVPTSDICCTCGDNTTEPVVCMDCTSRKVLCVQCALNSHRVNLQFHNMLQLKDGIRVKLNFCKELIATDHECDSHYLKSMTIFDSKGCMHSCQVTFCRCSSEMENLVRIGFWPSSAVDPICALSIHLLNWISYCVLETQSSVKSICQSLKWIHRMPEKDATYMYRTLMNETLEEFRHFSFMVSSLNSEASCLDDGTSCPACPKTEGDAFISLDANFGLVRKKNAGQSLEPPKHSSRYFLDQDESDAFVNSYLDNEVPKDGSEECSNFQAINTIRAKNKIANLDCKGVFGSACRHGIPKLFVSMRHGERNLGHNMKP</sequence>
<dbReference type="PANTHER" id="PTHR33096:SF1">
    <property type="entry name" value="CXC1-LIKE CYSTEINE CLUSTER ASSOCIATED WITH KDZ TRANSPOSASES DOMAIN-CONTAINING PROTEIN"/>
    <property type="match status" value="1"/>
</dbReference>
<evidence type="ECO:0000259" key="1">
    <source>
        <dbReference type="Pfam" id="PF18803"/>
    </source>
</evidence>
<evidence type="ECO:0000313" key="3">
    <source>
        <dbReference type="Proteomes" id="UP001152320"/>
    </source>
</evidence>
<keyword evidence="3" id="KW-1185">Reference proteome</keyword>
<evidence type="ECO:0000313" key="2">
    <source>
        <dbReference type="EMBL" id="KAJ8045840.1"/>
    </source>
</evidence>
<dbReference type="EMBL" id="JAIZAY010000003">
    <property type="protein sequence ID" value="KAJ8045840.1"/>
    <property type="molecule type" value="Genomic_DNA"/>
</dbReference>
<dbReference type="Pfam" id="PF18803">
    <property type="entry name" value="CxC2"/>
    <property type="match status" value="1"/>
</dbReference>
<dbReference type="OrthoDB" id="10067492at2759"/>
<name>A0A9Q1HHC5_HOLLE</name>
<dbReference type="InterPro" id="IPR040521">
    <property type="entry name" value="KDZ"/>
</dbReference>
<gene>
    <name evidence="2" type="ORF">HOLleu_08940</name>
</gene>
<accession>A0A9Q1HHC5</accession>
<dbReference type="InterPro" id="IPR041457">
    <property type="entry name" value="CxC2_KDZ-assoc"/>
</dbReference>
<reference evidence="2" key="1">
    <citation type="submission" date="2021-10" db="EMBL/GenBank/DDBJ databases">
        <title>Tropical sea cucumber genome reveals ecological adaptation and Cuvierian tubules defense mechanism.</title>
        <authorList>
            <person name="Chen T."/>
        </authorList>
    </citation>
    <scope>NUCLEOTIDE SEQUENCE</scope>
    <source>
        <strain evidence="2">Nanhai2018</strain>
        <tissue evidence="2">Muscle</tissue>
    </source>
</reference>
<dbReference type="Proteomes" id="UP001152320">
    <property type="component" value="Chromosome 3"/>
</dbReference>
<proteinExistence type="predicted"/>
<dbReference type="AlphaFoldDB" id="A0A9Q1HHC5"/>
<dbReference type="Pfam" id="PF18758">
    <property type="entry name" value="KDZ"/>
    <property type="match status" value="1"/>
</dbReference>
<protein>
    <recommendedName>
        <fullName evidence="1">CxC2-like cysteine cluster KDZ transposase-associated domain-containing protein</fullName>
    </recommendedName>
</protein>
<organism evidence="2 3">
    <name type="scientific">Holothuria leucospilota</name>
    <name type="common">Black long sea cucumber</name>
    <name type="synonym">Mertensiothuria leucospilota</name>
    <dbReference type="NCBI Taxonomy" id="206669"/>
    <lineage>
        <taxon>Eukaryota</taxon>
        <taxon>Metazoa</taxon>
        <taxon>Echinodermata</taxon>
        <taxon>Eleutherozoa</taxon>
        <taxon>Echinozoa</taxon>
        <taxon>Holothuroidea</taxon>
        <taxon>Aspidochirotacea</taxon>
        <taxon>Aspidochirotida</taxon>
        <taxon>Holothuriidae</taxon>
        <taxon>Holothuria</taxon>
    </lineage>
</organism>
<dbReference type="PANTHER" id="PTHR33096">
    <property type="entry name" value="CXC2 DOMAIN-CONTAINING PROTEIN"/>
    <property type="match status" value="1"/>
</dbReference>
<comment type="caution">
    <text evidence="2">The sequence shown here is derived from an EMBL/GenBank/DDBJ whole genome shotgun (WGS) entry which is preliminary data.</text>
</comment>
<feature type="domain" description="CxC2-like cysteine cluster KDZ transposase-associated" evidence="1">
    <location>
        <begin position="198"/>
        <end position="276"/>
    </location>
</feature>